<accession>A0A9P8J6L8</accession>
<keyword evidence="3 7" id="KW-0812">Transmembrane</keyword>
<dbReference type="InterPro" id="IPR052053">
    <property type="entry name" value="IM_YidH-like"/>
</dbReference>
<dbReference type="Pfam" id="PF02656">
    <property type="entry name" value="DUF202"/>
    <property type="match status" value="1"/>
</dbReference>
<comment type="caution">
    <text evidence="9">The sequence shown here is derived from an EMBL/GenBank/DDBJ whole genome shotgun (WGS) entry which is preliminary data.</text>
</comment>
<evidence type="ECO:0000256" key="1">
    <source>
        <dbReference type="ARBA" id="ARBA00004651"/>
    </source>
</evidence>
<evidence type="ECO:0000313" key="10">
    <source>
        <dbReference type="Proteomes" id="UP000779574"/>
    </source>
</evidence>
<evidence type="ECO:0000256" key="5">
    <source>
        <dbReference type="ARBA" id="ARBA00023136"/>
    </source>
</evidence>
<feature type="non-terminal residue" evidence="9">
    <location>
        <position position="380"/>
    </location>
</feature>
<keyword evidence="4 7" id="KW-1133">Transmembrane helix</keyword>
<proteinExistence type="predicted"/>
<dbReference type="GO" id="GO:0005886">
    <property type="term" value="C:plasma membrane"/>
    <property type="evidence" value="ECO:0007669"/>
    <property type="project" value="UniProtKB-SubCell"/>
</dbReference>
<evidence type="ECO:0000259" key="8">
    <source>
        <dbReference type="Pfam" id="PF02656"/>
    </source>
</evidence>
<dbReference type="InterPro" id="IPR003807">
    <property type="entry name" value="DUF202"/>
</dbReference>
<evidence type="ECO:0000313" key="9">
    <source>
        <dbReference type="EMBL" id="KAG9688661.1"/>
    </source>
</evidence>
<reference evidence="9" key="2">
    <citation type="submission" date="2021-08" db="EMBL/GenBank/DDBJ databases">
        <authorList>
            <person name="Gostincar C."/>
            <person name="Sun X."/>
            <person name="Song Z."/>
            <person name="Gunde-Cimerman N."/>
        </authorList>
    </citation>
    <scope>NUCLEOTIDE SEQUENCE</scope>
    <source>
        <strain evidence="9">EXF-9911</strain>
    </source>
</reference>
<gene>
    <name evidence="9" type="ORF">KCU76_g9446</name>
</gene>
<dbReference type="PANTHER" id="PTHR34187:SF2">
    <property type="entry name" value="DUF202 DOMAIN-CONTAINING PROTEIN"/>
    <property type="match status" value="1"/>
</dbReference>
<evidence type="ECO:0000256" key="4">
    <source>
        <dbReference type="ARBA" id="ARBA00022989"/>
    </source>
</evidence>
<evidence type="ECO:0000256" key="2">
    <source>
        <dbReference type="ARBA" id="ARBA00022475"/>
    </source>
</evidence>
<keyword evidence="5 7" id="KW-0472">Membrane</keyword>
<comment type="subcellular location">
    <subcellularLocation>
        <location evidence="1">Cell membrane</location>
        <topology evidence="1">Multi-pass membrane protein</topology>
    </subcellularLocation>
</comment>
<dbReference type="AlphaFoldDB" id="A0A9P8J6L8"/>
<evidence type="ECO:0000256" key="6">
    <source>
        <dbReference type="SAM" id="MobiDB-lite"/>
    </source>
</evidence>
<protein>
    <recommendedName>
        <fullName evidence="8">DUF202 domain-containing protein</fullName>
    </recommendedName>
</protein>
<evidence type="ECO:0000256" key="7">
    <source>
        <dbReference type="SAM" id="Phobius"/>
    </source>
</evidence>
<name>A0A9P8J6L8_AURME</name>
<dbReference type="PANTHER" id="PTHR34187">
    <property type="entry name" value="FGR18P"/>
    <property type="match status" value="1"/>
</dbReference>
<feature type="domain" description="DUF202" evidence="8">
    <location>
        <begin position="20"/>
        <end position="103"/>
    </location>
</feature>
<evidence type="ECO:0000256" key="3">
    <source>
        <dbReference type="ARBA" id="ARBA00022692"/>
    </source>
</evidence>
<keyword evidence="2" id="KW-1003">Cell membrane</keyword>
<dbReference type="Proteomes" id="UP000779574">
    <property type="component" value="Unassembled WGS sequence"/>
</dbReference>
<dbReference type="OrthoDB" id="199599at2759"/>
<feature type="region of interest" description="Disordered" evidence="6">
    <location>
        <begin position="217"/>
        <end position="243"/>
    </location>
</feature>
<feature type="transmembrane region" description="Helical" evidence="7">
    <location>
        <begin position="113"/>
        <end position="133"/>
    </location>
</feature>
<reference evidence="9" key="1">
    <citation type="journal article" date="2021" name="J Fungi (Basel)">
        <title>Virulence traits and population genomics of the black yeast Aureobasidium melanogenum.</title>
        <authorList>
            <person name="Cernosa A."/>
            <person name="Sun X."/>
            <person name="Gostincar C."/>
            <person name="Fang C."/>
            <person name="Gunde-Cimerman N."/>
            <person name="Song Z."/>
        </authorList>
    </citation>
    <scope>NUCLEOTIDE SEQUENCE</scope>
    <source>
        <strain evidence="9">EXF-9911</strain>
    </source>
</reference>
<sequence length="380" mass="43216">MSFFSRFSTPVFKNTGSTARDHLASERTYLAWMRTGLGFLALGIGVERFNQLDLAEILPTKSKRRFHDHQTHNDKSDALVGALLGSGAGSIAYGTTRYFSNMRLLEQGLFKPAFHGAAFLAVGVAGLAGAVYWSTMVVNKSKTLTGIIMATPRTPTRLSWPGQDRKHPLSTGFKRGRRARHLRGIVFWELTDRRHYPRSPRTGRTFFDPVPFPYVPSPKRPGNEDGEAGPMNLDGTNDDEDSTFEDAREDFRERRHENGYPVTSSPTFKKNARTLEDHDKETELAHHLDALDLDADTRKPYHLSAKHIDRKERIRKSRTVRGFKFPQPRFDRIQTNNDVNMYQLSKWAGQDAERKKVATKLLHDRCEDRTEGLHDPFASS</sequence>
<organism evidence="9 10">
    <name type="scientific">Aureobasidium melanogenum</name>
    <name type="common">Aureobasidium pullulans var. melanogenum</name>
    <dbReference type="NCBI Taxonomy" id="46634"/>
    <lineage>
        <taxon>Eukaryota</taxon>
        <taxon>Fungi</taxon>
        <taxon>Dikarya</taxon>
        <taxon>Ascomycota</taxon>
        <taxon>Pezizomycotina</taxon>
        <taxon>Dothideomycetes</taxon>
        <taxon>Dothideomycetidae</taxon>
        <taxon>Dothideales</taxon>
        <taxon>Saccotheciaceae</taxon>
        <taxon>Aureobasidium</taxon>
    </lineage>
</organism>
<dbReference type="EMBL" id="JAHFXF010000392">
    <property type="protein sequence ID" value="KAG9688661.1"/>
    <property type="molecule type" value="Genomic_DNA"/>
</dbReference>